<keyword evidence="2" id="KW-0560">Oxidoreductase</keyword>
<dbReference type="PROSITE" id="PS00061">
    <property type="entry name" value="ADH_SHORT"/>
    <property type="match status" value="1"/>
</dbReference>
<dbReference type="PANTHER" id="PTHR43669:SF12">
    <property type="entry name" value="BLR5618 PROTEIN"/>
    <property type="match status" value="1"/>
</dbReference>
<dbReference type="EMBL" id="BNJJ01000001">
    <property type="protein sequence ID" value="GHO82395.1"/>
    <property type="molecule type" value="Genomic_DNA"/>
</dbReference>
<evidence type="ECO:0000313" key="5">
    <source>
        <dbReference type="Proteomes" id="UP000635565"/>
    </source>
</evidence>
<comment type="caution">
    <text evidence="4">The sequence shown here is derived from an EMBL/GenBank/DDBJ whole genome shotgun (WGS) entry which is preliminary data.</text>
</comment>
<dbReference type="InterPro" id="IPR002347">
    <property type="entry name" value="SDR_fam"/>
</dbReference>
<accession>A0ABQ3V9D3</accession>
<evidence type="ECO:0000256" key="3">
    <source>
        <dbReference type="RuleBase" id="RU000363"/>
    </source>
</evidence>
<evidence type="ECO:0000256" key="1">
    <source>
        <dbReference type="ARBA" id="ARBA00006484"/>
    </source>
</evidence>
<dbReference type="PRINTS" id="PR00081">
    <property type="entry name" value="GDHRDH"/>
</dbReference>
<evidence type="ECO:0000313" key="4">
    <source>
        <dbReference type="EMBL" id="GHO82395.1"/>
    </source>
</evidence>
<name>A0ABQ3V9D3_9CHLR</name>
<dbReference type="InterPro" id="IPR036291">
    <property type="entry name" value="NAD(P)-bd_dom_sf"/>
</dbReference>
<dbReference type="Proteomes" id="UP000635565">
    <property type="component" value="Unassembled WGS sequence"/>
</dbReference>
<reference evidence="4 5" key="1">
    <citation type="journal article" date="2021" name="Int. J. Syst. Evol. Microbiol.">
        <title>Reticulibacter mediterranei gen. nov., sp. nov., within the new family Reticulibacteraceae fam. nov., and Ktedonospora formicarum gen. nov., sp. nov., Ktedonobacter robiniae sp. nov., Dictyobacter formicarum sp. nov. and Dictyobacter arantiisoli sp. nov., belonging to the class Ktedonobacteria.</title>
        <authorList>
            <person name="Yabe S."/>
            <person name="Zheng Y."/>
            <person name="Wang C.M."/>
            <person name="Sakai Y."/>
            <person name="Abe K."/>
            <person name="Yokota A."/>
            <person name="Donadio S."/>
            <person name="Cavaletti L."/>
            <person name="Monciardini P."/>
        </authorList>
    </citation>
    <scope>NUCLEOTIDE SEQUENCE [LARGE SCALE GENOMIC DNA]</scope>
    <source>
        <strain evidence="4 5">SOSP1-9</strain>
    </source>
</reference>
<dbReference type="SUPFAM" id="SSF51735">
    <property type="entry name" value="NAD(P)-binding Rossmann-fold domains"/>
    <property type="match status" value="1"/>
</dbReference>
<dbReference type="Pfam" id="PF00106">
    <property type="entry name" value="adh_short"/>
    <property type="match status" value="1"/>
</dbReference>
<dbReference type="InterPro" id="IPR020904">
    <property type="entry name" value="Sc_DH/Rdtase_CS"/>
</dbReference>
<dbReference type="PRINTS" id="PR00080">
    <property type="entry name" value="SDRFAMILY"/>
</dbReference>
<dbReference type="Gene3D" id="3.40.50.720">
    <property type="entry name" value="NAD(P)-binding Rossmann-like Domain"/>
    <property type="match status" value="1"/>
</dbReference>
<protein>
    <submittedName>
        <fullName evidence="4">Oxidoreductase</fullName>
    </submittedName>
</protein>
<organism evidence="4 5">
    <name type="scientific">Dictyobacter formicarum</name>
    <dbReference type="NCBI Taxonomy" id="2778368"/>
    <lineage>
        <taxon>Bacteria</taxon>
        <taxon>Bacillati</taxon>
        <taxon>Chloroflexota</taxon>
        <taxon>Ktedonobacteria</taxon>
        <taxon>Ktedonobacterales</taxon>
        <taxon>Dictyobacteraceae</taxon>
        <taxon>Dictyobacter</taxon>
    </lineage>
</organism>
<evidence type="ECO:0000256" key="2">
    <source>
        <dbReference type="ARBA" id="ARBA00023002"/>
    </source>
</evidence>
<proteinExistence type="inferred from homology"/>
<comment type="similarity">
    <text evidence="1 3">Belongs to the short-chain dehydrogenases/reductases (SDR) family.</text>
</comment>
<gene>
    <name evidence="4" type="ORF">KSZ_04010</name>
</gene>
<dbReference type="PANTHER" id="PTHR43669">
    <property type="entry name" value="5-KETO-D-GLUCONATE 5-REDUCTASE"/>
    <property type="match status" value="1"/>
</dbReference>
<keyword evidence="5" id="KW-1185">Reference proteome</keyword>
<sequence>MAHEEERHMNGTGRIALVTGAGTGIGKRTALLLLEAGYSVVLAGRRVEPLEQTVQEAGVPKSRTLVMSINVSDPEAVSALFAATQDTFGRLDVLFNNAGVGAPSVPLEDLRYEQWRRVLDTCVTGTFLCTQHAFRMMKQQNPHGGRIINNGSISAHTPRPNSAPYTAAKHAITGLTKSTALDGRPFDITCGQIDIGNAATEMTAGMEDGVLQANGTVAVEPTMNADHVARAVLYMASLPLDVNVPFVTVMATRMPFIGRG</sequence>
<dbReference type="CDD" id="cd05233">
    <property type="entry name" value="SDR_c"/>
    <property type="match status" value="1"/>
</dbReference>